<dbReference type="PANTHER" id="PTHR35567:SF1">
    <property type="entry name" value="CONSERVED FUNGAL PROTEIN (AFU_ORTHOLOGUE AFUA_1G14230)"/>
    <property type="match status" value="1"/>
</dbReference>
<accession>A0ABN1KH99</accession>
<protein>
    <submittedName>
        <fullName evidence="2">DUF3455 domain-containing protein</fullName>
    </submittedName>
</protein>
<dbReference type="PROSITE" id="PS51257">
    <property type="entry name" value="PROKAR_LIPOPROTEIN"/>
    <property type="match status" value="1"/>
</dbReference>
<reference evidence="2 3" key="1">
    <citation type="journal article" date="2019" name="Int. J. Syst. Evol. Microbiol.">
        <title>The Global Catalogue of Microorganisms (GCM) 10K type strain sequencing project: providing services to taxonomists for standard genome sequencing and annotation.</title>
        <authorList>
            <consortium name="The Broad Institute Genomics Platform"/>
            <consortium name="The Broad Institute Genome Sequencing Center for Infectious Disease"/>
            <person name="Wu L."/>
            <person name="Ma J."/>
        </authorList>
    </citation>
    <scope>NUCLEOTIDE SEQUENCE [LARGE SCALE GENOMIC DNA]</scope>
    <source>
        <strain evidence="2 3">JCM 15503</strain>
    </source>
</reference>
<gene>
    <name evidence="2" type="ORF">GCM10009107_53950</name>
</gene>
<evidence type="ECO:0000313" key="2">
    <source>
        <dbReference type="EMBL" id="GAA0766130.1"/>
    </source>
</evidence>
<proteinExistence type="predicted"/>
<feature type="chain" id="PRO_5045114759" evidence="1">
    <location>
        <begin position="20"/>
        <end position="180"/>
    </location>
</feature>
<dbReference type="PANTHER" id="PTHR35567">
    <property type="entry name" value="MALATE DEHYDROGENASE (AFU_ORTHOLOGUE AFUA_2G13800)"/>
    <property type="match status" value="1"/>
</dbReference>
<comment type="caution">
    <text evidence="2">The sequence shown here is derived from an EMBL/GenBank/DDBJ whole genome shotgun (WGS) entry which is preliminary data.</text>
</comment>
<keyword evidence="1" id="KW-0732">Signal</keyword>
<evidence type="ECO:0000256" key="1">
    <source>
        <dbReference type="SAM" id="SignalP"/>
    </source>
</evidence>
<sequence>MRLQPILTLLTATAAAALAGCASSPAPTPPNVPLALQPPAGQVLYLEALATGVQIYDCKAKADGGAEWVFKAPEATLADRAGRALGKHYAGPTWEALDGSTVVGEVKARDPGPDATAIPWLLLAAKANTGTGLFASATSIQRVATVGGPAPAASGCTAASVGQVARVPYTASYYFYRAAP</sequence>
<name>A0ABN1KH99_9BURK</name>
<dbReference type="EMBL" id="BAAAEW010000042">
    <property type="protein sequence ID" value="GAA0766130.1"/>
    <property type="molecule type" value="Genomic_DNA"/>
</dbReference>
<dbReference type="Pfam" id="PF11937">
    <property type="entry name" value="DUF3455"/>
    <property type="match status" value="1"/>
</dbReference>
<dbReference type="InterPro" id="IPR021851">
    <property type="entry name" value="DUF3455"/>
</dbReference>
<evidence type="ECO:0000313" key="3">
    <source>
        <dbReference type="Proteomes" id="UP001500279"/>
    </source>
</evidence>
<dbReference type="Proteomes" id="UP001500279">
    <property type="component" value="Unassembled WGS sequence"/>
</dbReference>
<keyword evidence="3" id="KW-1185">Reference proteome</keyword>
<organism evidence="2 3">
    <name type="scientific">Ideonella azotifigens</name>
    <dbReference type="NCBI Taxonomy" id="513160"/>
    <lineage>
        <taxon>Bacteria</taxon>
        <taxon>Pseudomonadati</taxon>
        <taxon>Pseudomonadota</taxon>
        <taxon>Betaproteobacteria</taxon>
        <taxon>Burkholderiales</taxon>
        <taxon>Sphaerotilaceae</taxon>
        <taxon>Ideonella</taxon>
    </lineage>
</organism>
<dbReference type="RefSeq" id="WP_231010854.1">
    <property type="nucleotide sequence ID" value="NZ_BAAAEW010000042.1"/>
</dbReference>
<feature type="signal peptide" evidence="1">
    <location>
        <begin position="1"/>
        <end position="19"/>
    </location>
</feature>